<accession>S8BII2</accession>
<comment type="caution">
    <text evidence="1">The sequence shown here is derived from an EMBL/GenBank/DDBJ whole genome shotgun (WGS) entry which is preliminary data.</text>
</comment>
<protein>
    <submittedName>
        <fullName evidence="1">Uncharacterized protein</fullName>
    </submittedName>
</protein>
<dbReference type="AlphaFoldDB" id="S8BII2"/>
<organism evidence="1 2">
    <name type="scientific">Dactylellina haptotyla (strain CBS 200.50)</name>
    <name type="common">Nematode-trapping fungus</name>
    <name type="synonym">Monacrosporium haptotylum</name>
    <dbReference type="NCBI Taxonomy" id="1284197"/>
    <lineage>
        <taxon>Eukaryota</taxon>
        <taxon>Fungi</taxon>
        <taxon>Dikarya</taxon>
        <taxon>Ascomycota</taxon>
        <taxon>Pezizomycotina</taxon>
        <taxon>Orbiliomycetes</taxon>
        <taxon>Orbiliales</taxon>
        <taxon>Orbiliaceae</taxon>
        <taxon>Dactylellina</taxon>
    </lineage>
</organism>
<dbReference type="OrthoDB" id="5337704at2759"/>
<gene>
    <name evidence="1" type="ORF">H072_7111</name>
</gene>
<dbReference type="HOGENOM" id="CLU_1069654_0_0_1"/>
<dbReference type="Gene3D" id="2.40.70.10">
    <property type="entry name" value="Acid Proteases"/>
    <property type="match status" value="1"/>
</dbReference>
<dbReference type="Proteomes" id="UP000015100">
    <property type="component" value="Unassembled WGS sequence"/>
</dbReference>
<name>S8BII2_DACHA</name>
<keyword evidence="2" id="KW-1185">Reference proteome</keyword>
<reference evidence="2" key="2">
    <citation type="submission" date="2013-04" db="EMBL/GenBank/DDBJ databases">
        <title>Genomic mechanisms accounting for the adaptation to parasitism in nematode-trapping fungi.</title>
        <authorList>
            <person name="Ahren D.G."/>
        </authorList>
    </citation>
    <scope>NUCLEOTIDE SEQUENCE [LARGE SCALE GENOMIC DNA]</scope>
    <source>
        <strain evidence="2">CBS 200.50</strain>
    </source>
</reference>
<proteinExistence type="predicted"/>
<dbReference type="EMBL" id="AQGS01000489">
    <property type="protein sequence ID" value="EPS39123.1"/>
    <property type="molecule type" value="Genomic_DNA"/>
</dbReference>
<dbReference type="SUPFAM" id="SSF50630">
    <property type="entry name" value="Acid proteases"/>
    <property type="match status" value="1"/>
</dbReference>
<evidence type="ECO:0000313" key="1">
    <source>
        <dbReference type="EMBL" id="EPS39123.1"/>
    </source>
</evidence>
<sequence length="260" mass="29917">MDCVWNRGADNYIAFDNYGLAEGKNITLFNSSVPPSYDDWRINPGDNATIRHRQLKFPDFNHFKSWRPNNDTHAPDIVIPSNITIILDSKSQFSFMDYDVVKRIYELLGGTCENYFNATVKDSYSFSNQKLKRYCTMPCHRSEFDDSRFEPYIISGVPIPMVHNTSGSTADWYFDVLTVPWTNDSWIPLWPHTHRYIEIGKETWDNSLGVANVACLGHFQPHPDADISNEWIYGMSVFRNAMFIFDTVGNGTIAATARRL</sequence>
<evidence type="ECO:0000313" key="2">
    <source>
        <dbReference type="Proteomes" id="UP000015100"/>
    </source>
</evidence>
<reference evidence="1 2" key="1">
    <citation type="journal article" date="2013" name="PLoS Genet.">
        <title>Genomic mechanisms accounting for the adaptation to parasitism in nematode-trapping fungi.</title>
        <authorList>
            <person name="Meerupati T."/>
            <person name="Andersson K.M."/>
            <person name="Friman E."/>
            <person name="Kumar D."/>
            <person name="Tunlid A."/>
            <person name="Ahren D."/>
        </authorList>
    </citation>
    <scope>NUCLEOTIDE SEQUENCE [LARGE SCALE GENOMIC DNA]</scope>
    <source>
        <strain evidence="1 2">CBS 200.50</strain>
    </source>
</reference>
<dbReference type="InterPro" id="IPR021109">
    <property type="entry name" value="Peptidase_aspartic_dom_sf"/>
</dbReference>